<keyword evidence="4 5" id="KW-0472">Membrane</keyword>
<dbReference type="RefSeq" id="WP_179774911.1">
    <property type="nucleotide sequence ID" value="NZ_JACCFK010000001.1"/>
</dbReference>
<dbReference type="PANTHER" id="PTHR23537:SF1">
    <property type="entry name" value="SUGAR TRANSPORTER"/>
    <property type="match status" value="1"/>
</dbReference>
<feature type="transmembrane region" description="Helical" evidence="5">
    <location>
        <begin position="98"/>
        <end position="115"/>
    </location>
</feature>
<protein>
    <submittedName>
        <fullName evidence="7">Putative MFS family arabinose efflux permease</fullName>
    </submittedName>
</protein>
<dbReference type="AlphaFoldDB" id="A0A853B8E7"/>
<dbReference type="Gene3D" id="1.20.1250.20">
    <property type="entry name" value="MFS general substrate transporter like domains"/>
    <property type="match status" value="1"/>
</dbReference>
<dbReference type="InterPro" id="IPR020846">
    <property type="entry name" value="MFS_dom"/>
</dbReference>
<evidence type="ECO:0000256" key="2">
    <source>
        <dbReference type="ARBA" id="ARBA00022692"/>
    </source>
</evidence>
<proteinExistence type="predicted"/>
<dbReference type="InterPro" id="IPR036259">
    <property type="entry name" value="MFS_trans_sf"/>
</dbReference>
<evidence type="ECO:0000256" key="5">
    <source>
        <dbReference type="SAM" id="Phobius"/>
    </source>
</evidence>
<name>A0A853B8E7_9PSEU</name>
<dbReference type="Proteomes" id="UP000549616">
    <property type="component" value="Unassembled WGS sequence"/>
</dbReference>
<reference evidence="7 8" key="1">
    <citation type="submission" date="2020-07" db="EMBL/GenBank/DDBJ databases">
        <title>Sequencing the genomes of 1000 actinobacteria strains.</title>
        <authorList>
            <person name="Klenk H.-P."/>
        </authorList>
    </citation>
    <scope>NUCLEOTIDE SEQUENCE [LARGE SCALE GENOMIC DNA]</scope>
    <source>
        <strain evidence="7 8">DSM 104006</strain>
    </source>
</reference>
<evidence type="ECO:0000313" key="7">
    <source>
        <dbReference type="EMBL" id="NYI90961.1"/>
    </source>
</evidence>
<dbReference type="PANTHER" id="PTHR23537">
    <property type="match status" value="1"/>
</dbReference>
<organism evidence="7 8">
    <name type="scientific">Amycolatopsis endophytica</name>
    <dbReference type="NCBI Taxonomy" id="860233"/>
    <lineage>
        <taxon>Bacteria</taxon>
        <taxon>Bacillati</taxon>
        <taxon>Actinomycetota</taxon>
        <taxon>Actinomycetes</taxon>
        <taxon>Pseudonocardiales</taxon>
        <taxon>Pseudonocardiaceae</taxon>
        <taxon>Amycolatopsis</taxon>
    </lineage>
</organism>
<sequence>METVTEGRVAVAGMSAIGVGYGFARYGYGLFLPRLEAEFSLSVAQTGLIGSLTYAGYLAALAAVGALVAKVGPRPLILTGGVTAAAGLALAAVARGPVLLICGLALAGTSPAFLWSPYADAIGDLVRPGRRERMLALIPCGTAFAVAVAGPLALLVPGWRVVWLVFAVLALATTVYNGLLLPRGAVVPARGRLSPGWFTRRRALPLDATALSYGLLGSVYWTYAVAAVRAIPGPLFWTVVGLSGTAGVMTARLLSRLGPSTGHLVLLLAQAAALALLGVAPGVPAAAVGSALLYGFGFLAFGGLMAVWAYRVFPEQRATGLSATFLMIGAGSVAGPAVLGAVAAHHGLGAAFLVTAASRALTTLARPRRAVPGLAVPDSTVEEWGSSRTPGGPRPLR</sequence>
<feature type="transmembrane region" description="Helical" evidence="5">
    <location>
        <begin position="266"/>
        <end position="287"/>
    </location>
</feature>
<evidence type="ECO:0000313" key="8">
    <source>
        <dbReference type="Proteomes" id="UP000549616"/>
    </source>
</evidence>
<feature type="domain" description="Major facilitator superfamily (MFS) profile" evidence="6">
    <location>
        <begin position="8"/>
        <end position="374"/>
    </location>
</feature>
<comment type="caution">
    <text evidence="7">The sequence shown here is derived from an EMBL/GenBank/DDBJ whole genome shotgun (WGS) entry which is preliminary data.</text>
</comment>
<dbReference type="GO" id="GO:0022857">
    <property type="term" value="F:transmembrane transporter activity"/>
    <property type="evidence" value="ECO:0007669"/>
    <property type="project" value="InterPro"/>
</dbReference>
<dbReference type="Pfam" id="PF06779">
    <property type="entry name" value="MFS_4"/>
    <property type="match status" value="1"/>
</dbReference>
<feature type="transmembrane region" description="Helical" evidence="5">
    <location>
        <begin position="76"/>
        <end position="92"/>
    </location>
</feature>
<keyword evidence="3 5" id="KW-1133">Transmembrane helix</keyword>
<feature type="transmembrane region" description="Helical" evidence="5">
    <location>
        <begin position="235"/>
        <end position="254"/>
    </location>
</feature>
<feature type="transmembrane region" description="Helical" evidence="5">
    <location>
        <begin position="9"/>
        <end position="28"/>
    </location>
</feature>
<feature type="transmembrane region" description="Helical" evidence="5">
    <location>
        <begin position="293"/>
        <end position="313"/>
    </location>
</feature>
<gene>
    <name evidence="7" type="ORF">HNR02_004284</name>
</gene>
<evidence type="ECO:0000256" key="4">
    <source>
        <dbReference type="ARBA" id="ARBA00023136"/>
    </source>
</evidence>
<accession>A0A853B8E7</accession>
<feature type="transmembrane region" description="Helical" evidence="5">
    <location>
        <begin position="325"/>
        <end position="344"/>
    </location>
</feature>
<feature type="transmembrane region" description="Helical" evidence="5">
    <location>
        <begin position="161"/>
        <end position="182"/>
    </location>
</feature>
<evidence type="ECO:0000256" key="1">
    <source>
        <dbReference type="ARBA" id="ARBA00004651"/>
    </source>
</evidence>
<feature type="transmembrane region" description="Helical" evidence="5">
    <location>
        <begin position="135"/>
        <end position="155"/>
    </location>
</feature>
<dbReference type="PROSITE" id="PS50850">
    <property type="entry name" value="MFS"/>
    <property type="match status" value="1"/>
</dbReference>
<feature type="transmembrane region" description="Helical" evidence="5">
    <location>
        <begin position="48"/>
        <end position="69"/>
    </location>
</feature>
<evidence type="ECO:0000259" key="6">
    <source>
        <dbReference type="PROSITE" id="PS50850"/>
    </source>
</evidence>
<dbReference type="EMBL" id="JACCFK010000001">
    <property type="protein sequence ID" value="NYI90961.1"/>
    <property type="molecule type" value="Genomic_DNA"/>
</dbReference>
<evidence type="ECO:0000256" key="3">
    <source>
        <dbReference type="ARBA" id="ARBA00022989"/>
    </source>
</evidence>
<dbReference type="GO" id="GO:0005886">
    <property type="term" value="C:plasma membrane"/>
    <property type="evidence" value="ECO:0007669"/>
    <property type="project" value="UniProtKB-SubCell"/>
</dbReference>
<comment type="subcellular location">
    <subcellularLocation>
        <location evidence="1">Cell membrane</location>
        <topology evidence="1">Multi-pass membrane protein</topology>
    </subcellularLocation>
</comment>
<keyword evidence="2 5" id="KW-0812">Transmembrane</keyword>
<feature type="transmembrane region" description="Helical" evidence="5">
    <location>
        <begin position="203"/>
        <end position="223"/>
    </location>
</feature>
<dbReference type="InterPro" id="IPR010645">
    <property type="entry name" value="MFS_4"/>
</dbReference>
<dbReference type="SUPFAM" id="SSF103473">
    <property type="entry name" value="MFS general substrate transporter"/>
    <property type="match status" value="1"/>
</dbReference>
<keyword evidence="8" id="KW-1185">Reference proteome</keyword>